<dbReference type="Proteomes" id="UP000824165">
    <property type="component" value="Unassembled WGS sequence"/>
</dbReference>
<evidence type="ECO:0000256" key="1">
    <source>
        <dbReference type="ARBA" id="ARBA00022741"/>
    </source>
</evidence>
<dbReference type="GO" id="GO:0005524">
    <property type="term" value="F:ATP binding"/>
    <property type="evidence" value="ECO:0007669"/>
    <property type="project" value="UniProtKB-KW"/>
</dbReference>
<organism evidence="4 5">
    <name type="scientific">Candidatus Ornithomonoglobus intestinigallinarum</name>
    <dbReference type="NCBI Taxonomy" id="2840894"/>
    <lineage>
        <taxon>Bacteria</taxon>
        <taxon>Bacillati</taxon>
        <taxon>Bacillota</taxon>
        <taxon>Clostridia</taxon>
        <taxon>Candidatus Ornithomonoglobus</taxon>
    </lineage>
</organism>
<dbReference type="PANTHER" id="PTHR20953:SF3">
    <property type="entry name" value="P-LOOP CONTAINING NUCLEOSIDE TRIPHOSPHATE HYDROLASES SUPERFAMILY PROTEIN"/>
    <property type="match status" value="1"/>
</dbReference>
<proteinExistence type="predicted"/>
<comment type="caution">
    <text evidence="4">The sequence shown here is derived from an EMBL/GenBank/DDBJ whole genome shotgun (WGS) entry which is preliminary data.</text>
</comment>
<sequence length="310" mass="33381">MYVINSAASDKGIMAYMPQGLRKYMYRADLTEAYELHMRLGKPFSVYFNDGVYFVNNAGVLTSSPKGAVRITRAHIDEALELASRSSLYARKNSIAEGFITIEGGHRIGICGTGVIKDGRVDFIKDVSSLNYRLSSETVGAADKLAERVLTGSAVKSTLIIAPPGAGKTTMLRDLARILSHKGIRVGIADERSEIAAVSGGVSPFDLGNFTDILDGVKKSEGMVMLLRAMAPDVIITDEIGREEDAEAVRIVINSGVKIITSIHGADLNQIKRRGGLTELLDSFELFCTLSRRCGAGTVESITEADNDDA</sequence>
<dbReference type="SUPFAM" id="SSF52540">
    <property type="entry name" value="P-loop containing nucleoside triphosphate hydrolases"/>
    <property type="match status" value="1"/>
</dbReference>
<keyword evidence="1" id="KW-0547">Nucleotide-binding</keyword>
<feature type="domain" description="AAA+ ATPase" evidence="3">
    <location>
        <begin position="154"/>
        <end position="284"/>
    </location>
</feature>
<evidence type="ECO:0000256" key="2">
    <source>
        <dbReference type="ARBA" id="ARBA00022840"/>
    </source>
</evidence>
<name>A0A9D1H309_9FIRM</name>
<evidence type="ECO:0000313" key="4">
    <source>
        <dbReference type="EMBL" id="HIT84921.1"/>
    </source>
</evidence>
<dbReference type="EMBL" id="DVLU01000029">
    <property type="protein sequence ID" value="HIT84921.1"/>
    <property type="molecule type" value="Genomic_DNA"/>
</dbReference>
<keyword evidence="2" id="KW-0067">ATP-binding</keyword>
<dbReference type="Pfam" id="PF19568">
    <property type="entry name" value="Spore_III_AA"/>
    <property type="match status" value="1"/>
</dbReference>
<evidence type="ECO:0000313" key="5">
    <source>
        <dbReference type="Proteomes" id="UP000824165"/>
    </source>
</evidence>
<dbReference type="SMART" id="SM00382">
    <property type="entry name" value="AAA"/>
    <property type="match status" value="1"/>
</dbReference>
<dbReference type="InterPro" id="IPR027417">
    <property type="entry name" value="P-loop_NTPase"/>
</dbReference>
<dbReference type="AlphaFoldDB" id="A0A9D1H309"/>
<accession>A0A9D1H309</accession>
<dbReference type="Gene3D" id="3.40.50.300">
    <property type="entry name" value="P-loop containing nucleotide triphosphate hydrolases"/>
    <property type="match status" value="1"/>
</dbReference>
<dbReference type="PANTHER" id="PTHR20953">
    <property type="entry name" value="KINASE-RELATED"/>
    <property type="match status" value="1"/>
</dbReference>
<dbReference type="InterPro" id="IPR003593">
    <property type="entry name" value="AAA+_ATPase"/>
</dbReference>
<reference evidence="4" key="1">
    <citation type="submission" date="2020-10" db="EMBL/GenBank/DDBJ databases">
        <authorList>
            <person name="Gilroy R."/>
        </authorList>
    </citation>
    <scope>NUCLEOTIDE SEQUENCE</scope>
    <source>
        <strain evidence="4">CHK181-108</strain>
    </source>
</reference>
<protein>
    <submittedName>
        <fullName evidence="4">Stage III sporulation protein AA</fullName>
    </submittedName>
</protein>
<gene>
    <name evidence="4" type="ORF">IAA60_03330</name>
</gene>
<dbReference type="InterPro" id="IPR045735">
    <property type="entry name" value="Spore_III_AA_AAA+_ATPase"/>
</dbReference>
<evidence type="ECO:0000259" key="3">
    <source>
        <dbReference type="SMART" id="SM00382"/>
    </source>
</evidence>
<reference evidence="4" key="2">
    <citation type="journal article" date="2021" name="PeerJ">
        <title>Extensive microbial diversity within the chicken gut microbiome revealed by metagenomics and culture.</title>
        <authorList>
            <person name="Gilroy R."/>
            <person name="Ravi A."/>
            <person name="Getino M."/>
            <person name="Pursley I."/>
            <person name="Horton D.L."/>
            <person name="Alikhan N.F."/>
            <person name="Baker D."/>
            <person name="Gharbi K."/>
            <person name="Hall N."/>
            <person name="Watson M."/>
            <person name="Adriaenssens E.M."/>
            <person name="Foster-Nyarko E."/>
            <person name="Jarju S."/>
            <person name="Secka A."/>
            <person name="Antonio M."/>
            <person name="Oren A."/>
            <person name="Chaudhuri R.R."/>
            <person name="La Ragione R."/>
            <person name="Hildebrand F."/>
            <person name="Pallen M.J."/>
        </authorList>
    </citation>
    <scope>NUCLEOTIDE SEQUENCE</scope>
    <source>
        <strain evidence="4">CHK181-108</strain>
    </source>
</reference>